<protein>
    <submittedName>
        <fullName evidence="1">Uncharacterized protein</fullName>
    </submittedName>
</protein>
<evidence type="ECO:0000313" key="1">
    <source>
        <dbReference type="EMBL" id="MDX5038720.1"/>
    </source>
</evidence>
<gene>
    <name evidence="1" type="ORF">SHY70_10615</name>
</gene>
<reference evidence="1" key="1">
    <citation type="submission" date="2023-11" db="EMBL/GenBank/DDBJ databases">
        <title>Antimicrobial resistance in invasive Streptococcus suis isolated in Spain and the associated genetic mechanisms.</title>
        <authorList>
            <person name="Uruen C."/>
            <person name="Arenas J.A."/>
        </authorList>
    </citation>
    <scope>NUCLEOTIDE SEQUENCE</scope>
    <source>
        <strain evidence="1">Ss_70</strain>
    </source>
</reference>
<dbReference type="RefSeq" id="WP_029189003.1">
    <property type="nucleotide sequence ID" value="NZ_CEDZ01000059.1"/>
</dbReference>
<accession>A0AAW9DJC1</accession>
<dbReference type="AlphaFoldDB" id="A0AAW9DJC1"/>
<organism evidence="1 2">
    <name type="scientific">Streptococcus suis</name>
    <dbReference type="NCBI Taxonomy" id="1307"/>
    <lineage>
        <taxon>Bacteria</taxon>
        <taxon>Bacillati</taxon>
        <taxon>Bacillota</taxon>
        <taxon>Bacilli</taxon>
        <taxon>Lactobacillales</taxon>
        <taxon>Streptococcaceae</taxon>
        <taxon>Streptococcus</taxon>
    </lineage>
</organism>
<comment type="caution">
    <text evidence="1">The sequence shown here is derived from an EMBL/GenBank/DDBJ whole genome shotgun (WGS) entry which is preliminary data.</text>
</comment>
<dbReference type="Proteomes" id="UP001270004">
    <property type="component" value="Unassembled WGS sequence"/>
</dbReference>
<name>A0AAW9DJC1_STRSU</name>
<proteinExistence type="predicted"/>
<evidence type="ECO:0000313" key="2">
    <source>
        <dbReference type="Proteomes" id="UP001270004"/>
    </source>
</evidence>
<dbReference type="EMBL" id="JAWWZK010000034">
    <property type="protein sequence ID" value="MDX5038720.1"/>
    <property type="molecule type" value="Genomic_DNA"/>
</dbReference>
<sequence>MRTLDDILTTHLFKLGGSGRLELVEEQFKKSRQAILHELKTTKEEMETLDLDLVDDYQSSIVLLEEASDEQFEIWKNQLKLTGSIS</sequence>